<gene>
    <name evidence="1" type="ORF">HB770_04060</name>
</gene>
<proteinExistence type="predicted"/>
<evidence type="ECO:0000313" key="2">
    <source>
        <dbReference type="Proteomes" id="UP000515518"/>
    </source>
</evidence>
<dbReference type="Proteomes" id="UP000515518">
    <property type="component" value="Chromosome"/>
</dbReference>
<protein>
    <submittedName>
        <fullName evidence="1">Uncharacterized protein</fullName>
    </submittedName>
</protein>
<reference evidence="2" key="1">
    <citation type="journal article" date="2020" name="Mol. Plant Microbe">
        <title>Rhizobial microsymbionts of the narrowly endemic Oxytropis species growing in Kamchatka are characterized by significant genetic diversity and possess a set of genes that are associated with T3SS and T6SS secretion systems and can affect the development of symbiosis.</title>
        <authorList>
            <person name="Safronova V."/>
            <person name="Guro P."/>
            <person name="Sazanova A."/>
            <person name="Kuznetsova I."/>
            <person name="Belimov A."/>
            <person name="Yakubov V."/>
            <person name="Chirak E."/>
            <person name="Afonin A."/>
            <person name="Gogolev Y."/>
            <person name="Andronov E."/>
            <person name="Tikhonovich I."/>
        </authorList>
    </citation>
    <scope>NUCLEOTIDE SEQUENCE [LARGE SCALE GENOMIC DNA]</scope>
    <source>
        <strain evidence="2">RCAM0610</strain>
    </source>
</reference>
<dbReference type="EMBL" id="CP050549">
    <property type="protein sequence ID" value="QND41820.1"/>
    <property type="molecule type" value="Genomic_DNA"/>
</dbReference>
<dbReference type="AlphaFoldDB" id="A0A7G6RHT8"/>
<evidence type="ECO:0000313" key="1">
    <source>
        <dbReference type="EMBL" id="QND41820.1"/>
    </source>
</evidence>
<accession>A0A7G6RHT8</accession>
<name>A0A7G6RHT8_RHILV</name>
<organism evidence="1 2">
    <name type="scientific">Rhizobium leguminosarum bv. viciae</name>
    <dbReference type="NCBI Taxonomy" id="387"/>
    <lineage>
        <taxon>Bacteria</taxon>
        <taxon>Pseudomonadati</taxon>
        <taxon>Pseudomonadota</taxon>
        <taxon>Alphaproteobacteria</taxon>
        <taxon>Hyphomicrobiales</taxon>
        <taxon>Rhizobiaceae</taxon>
        <taxon>Rhizobium/Agrobacterium group</taxon>
        <taxon>Rhizobium</taxon>
    </lineage>
</organism>
<sequence length="229" mass="25335">MKWGIPPQKYWSRAFTKLAPQADRRHATYFGTDRGTRSIRYAINRLRRSVTLRARCAQLSFSIPYDQARAMSCADSIRIEVPRVGEVVGKIVSIERQIQRKGRSIANIRIASTNGDGTAAPAPGEEQEQTGDLAYGATFPRLYEPVNALALDGMGPFANFVENDAAAQEAFARDASSAGLDPIAAIGKNPTRLTIAFPSLREEDLLTRRITVRTEALRLPKQIKFLEEA</sequence>